<evidence type="ECO:0000256" key="10">
    <source>
        <dbReference type="SAM" id="Phobius"/>
    </source>
</evidence>
<accession>A0A9J6P1U7</accession>
<dbReference type="GO" id="GO:0006508">
    <property type="term" value="P:proteolysis"/>
    <property type="evidence" value="ECO:0007669"/>
    <property type="project" value="InterPro"/>
</dbReference>
<protein>
    <submittedName>
        <fullName evidence="12">D-alanyl-D-alanine carboxypeptidase</fullName>
    </submittedName>
</protein>
<evidence type="ECO:0000256" key="6">
    <source>
        <dbReference type="ARBA" id="ARBA00023316"/>
    </source>
</evidence>
<evidence type="ECO:0000256" key="1">
    <source>
        <dbReference type="ARBA" id="ARBA00007164"/>
    </source>
</evidence>
<keyword evidence="3" id="KW-0378">Hydrolase</keyword>
<comment type="similarity">
    <text evidence="1 9">Belongs to the peptidase S11 family.</text>
</comment>
<feature type="transmembrane region" description="Helical" evidence="10">
    <location>
        <begin position="379"/>
        <end position="400"/>
    </location>
</feature>
<proteinExistence type="inferred from homology"/>
<keyword evidence="13" id="KW-1185">Reference proteome</keyword>
<keyword evidence="10" id="KW-1133">Transmembrane helix</keyword>
<keyword evidence="12" id="KW-0121">Carboxypeptidase</keyword>
<reference evidence="12" key="1">
    <citation type="journal article" date="2021" name="mSystems">
        <title>Bacteria and Archaea Synergistically Convert Glycine Betaine to Biogenic Methane in the Formosa Cold Seep of the South China Sea.</title>
        <authorList>
            <person name="Li L."/>
            <person name="Zhang W."/>
            <person name="Zhang S."/>
            <person name="Song L."/>
            <person name="Sun Q."/>
            <person name="Zhang H."/>
            <person name="Xiang H."/>
            <person name="Dong X."/>
        </authorList>
    </citation>
    <scope>NUCLEOTIDE SEQUENCE</scope>
    <source>
        <strain evidence="12">ZWT</strain>
    </source>
</reference>
<keyword evidence="2" id="KW-0732">Signal</keyword>
<dbReference type="PANTHER" id="PTHR21581">
    <property type="entry name" value="D-ALANYL-D-ALANINE CARBOXYPEPTIDASE"/>
    <property type="match status" value="1"/>
</dbReference>
<evidence type="ECO:0000259" key="11">
    <source>
        <dbReference type="Pfam" id="PF00768"/>
    </source>
</evidence>
<evidence type="ECO:0000313" key="12">
    <source>
        <dbReference type="EMBL" id="MCM1990591.1"/>
    </source>
</evidence>
<dbReference type="Pfam" id="PF00768">
    <property type="entry name" value="Peptidase_S11"/>
    <property type="match status" value="1"/>
</dbReference>
<dbReference type="InterPro" id="IPR012338">
    <property type="entry name" value="Beta-lactam/transpept-like"/>
</dbReference>
<dbReference type="GO" id="GO:0009002">
    <property type="term" value="F:serine-type D-Ala-D-Ala carboxypeptidase activity"/>
    <property type="evidence" value="ECO:0007669"/>
    <property type="project" value="InterPro"/>
</dbReference>
<evidence type="ECO:0000313" key="13">
    <source>
        <dbReference type="Proteomes" id="UP001056429"/>
    </source>
</evidence>
<evidence type="ECO:0000256" key="5">
    <source>
        <dbReference type="ARBA" id="ARBA00022984"/>
    </source>
</evidence>
<evidence type="ECO:0000256" key="7">
    <source>
        <dbReference type="PIRSR" id="PIRSR618044-1"/>
    </source>
</evidence>
<dbReference type="GO" id="GO:0008360">
    <property type="term" value="P:regulation of cell shape"/>
    <property type="evidence" value="ECO:0007669"/>
    <property type="project" value="UniProtKB-KW"/>
</dbReference>
<dbReference type="Proteomes" id="UP001056429">
    <property type="component" value="Unassembled WGS sequence"/>
</dbReference>
<dbReference type="GO" id="GO:0009252">
    <property type="term" value="P:peptidoglycan biosynthetic process"/>
    <property type="evidence" value="ECO:0007669"/>
    <property type="project" value="UniProtKB-KW"/>
</dbReference>
<comment type="caution">
    <text evidence="12">The sequence shown here is derived from an EMBL/GenBank/DDBJ whole genome shotgun (WGS) entry which is preliminary data.</text>
</comment>
<keyword evidence="10" id="KW-0472">Membrane</keyword>
<keyword evidence="12" id="KW-0645">Protease</keyword>
<dbReference type="InterPro" id="IPR001967">
    <property type="entry name" value="Peptidase_S11_N"/>
</dbReference>
<gene>
    <name evidence="12" type="ORF">KDK92_12735</name>
</gene>
<evidence type="ECO:0000256" key="9">
    <source>
        <dbReference type="RuleBase" id="RU004016"/>
    </source>
</evidence>
<dbReference type="GO" id="GO:0071555">
    <property type="term" value="P:cell wall organization"/>
    <property type="evidence" value="ECO:0007669"/>
    <property type="project" value="UniProtKB-KW"/>
</dbReference>
<feature type="active site" description="Acyl-ester intermediate" evidence="7">
    <location>
        <position position="59"/>
    </location>
</feature>
<evidence type="ECO:0000256" key="3">
    <source>
        <dbReference type="ARBA" id="ARBA00022801"/>
    </source>
</evidence>
<keyword evidence="10" id="KW-0812">Transmembrane</keyword>
<dbReference type="Gene3D" id="3.40.710.10">
    <property type="entry name" value="DD-peptidase/beta-lactamase superfamily"/>
    <property type="match status" value="1"/>
</dbReference>
<name>A0A9J6P1U7_9CLOT</name>
<feature type="active site" description="Proton acceptor" evidence="7">
    <location>
        <position position="62"/>
    </location>
</feature>
<dbReference type="PRINTS" id="PR00725">
    <property type="entry name" value="DADACBPTASE1"/>
</dbReference>
<keyword evidence="6" id="KW-0961">Cell wall biogenesis/degradation</keyword>
<dbReference type="RefSeq" id="WP_250859653.1">
    <property type="nucleotide sequence ID" value="NZ_JAGSOJ010000002.1"/>
</dbReference>
<dbReference type="AlphaFoldDB" id="A0A9J6P1U7"/>
<feature type="domain" description="Peptidase S11 D-alanyl-D-alanine carboxypeptidase A N-terminal" evidence="11">
    <location>
        <begin position="29"/>
        <end position="255"/>
    </location>
</feature>
<dbReference type="PANTHER" id="PTHR21581:SF26">
    <property type="entry name" value="D-ALANYL-D-ALANINE ENDOPEPTIDASE"/>
    <property type="match status" value="1"/>
</dbReference>
<dbReference type="SUPFAM" id="SSF56601">
    <property type="entry name" value="beta-lactamase/transpeptidase-like"/>
    <property type="match status" value="1"/>
</dbReference>
<feature type="binding site" evidence="8">
    <location>
        <position position="226"/>
    </location>
    <ligand>
        <name>substrate</name>
    </ligand>
</feature>
<dbReference type="EMBL" id="JAGSOJ010000002">
    <property type="protein sequence ID" value="MCM1990591.1"/>
    <property type="molecule type" value="Genomic_DNA"/>
</dbReference>
<keyword evidence="4" id="KW-0133">Cell shape</keyword>
<reference evidence="12" key="2">
    <citation type="submission" date="2021-04" db="EMBL/GenBank/DDBJ databases">
        <authorList>
            <person name="Dong X."/>
        </authorList>
    </citation>
    <scope>NUCLEOTIDE SEQUENCE</scope>
    <source>
        <strain evidence="12">ZWT</strain>
    </source>
</reference>
<evidence type="ECO:0000256" key="8">
    <source>
        <dbReference type="PIRSR" id="PIRSR618044-2"/>
    </source>
</evidence>
<keyword evidence="5" id="KW-0573">Peptidoglycan synthesis</keyword>
<dbReference type="InterPro" id="IPR018044">
    <property type="entry name" value="Peptidase_S11"/>
</dbReference>
<sequence>MKNFKKSLWIFLILFIVSFNLVWAEDLSNISGTQAIVYDYETGEIIYTKDIDSKSYPASITKLMTALLLAENFNKDEMLTYTQSAADQPAYSYGKNVEQVLVGDKMSAEDAMYALLLYSGNDIAYMIADNVSGDSAKFVNAMNLKAKELGMTSTNFVTPNGIDDNTEVHLTTPYDIAIMTKAAFENDWIEKTMKTERVVVSTENSREREIENRNKNLGLNGCIGGKTGYTEKAGRCLTSIYKNNDRTLIGVVMNSEYIYGVDTAVFEDMNTIMEYSFNREKDTLKKSGDIIKSVTASYKVIPFIGPNRTIDIPLFINEDIKYYKTEIEPKIDVKVNTFNLWKIDPSTPLGTITITLKDYSETYTLYSDISSSKLLKDNIFIYVGLGIGVLILIILIVIIFKKIFGRKKRRYRY</sequence>
<evidence type="ECO:0000256" key="2">
    <source>
        <dbReference type="ARBA" id="ARBA00022729"/>
    </source>
</evidence>
<feature type="active site" evidence="7">
    <location>
        <position position="119"/>
    </location>
</feature>
<evidence type="ECO:0000256" key="4">
    <source>
        <dbReference type="ARBA" id="ARBA00022960"/>
    </source>
</evidence>
<organism evidence="12 13">
    <name type="scientific">Oceanirhabdus seepicola</name>
    <dbReference type="NCBI Taxonomy" id="2828781"/>
    <lineage>
        <taxon>Bacteria</taxon>
        <taxon>Bacillati</taxon>
        <taxon>Bacillota</taxon>
        <taxon>Clostridia</taxon>
        <taxon>Eubacteriales</taxon>
        <taxon>Clostridiaceae</taxon>
        <taxon>Oceanirhabdus</taxon>
    </lineage>
</organism>